<sequence length="273" mass="31521">MSAYNTGFSPSSMLFYLCYLQRHNNFCNNKQIRSLRTNMTNSHRLDIMEMTISLVLLDHVVYTTLNEVFRKDFCQLWEALVVKDSMKTMWLGERYDAGKYSIYLPFSFTRTTIESLLNRHNVDFATVCATVFLTVAKLARDGQLCDGKKDEMEQGLGRKVSRGEVWISTYKHANGDFVNDEARKISDSLAHALGSQEHYRRVRGMGLGPCPSRMFGYTRHLYSGMSSPSPSYRELQNQRRDLKRISEEFKKGFGLIMIINSCKGRSEKPHSRE</sequence>
<proteinExistence type="predicted"/>
<protein>
    <submittedName>
        <fullName evidence="1">Uncharacterized protein</fullName>
    </submittedName>
</protein>
<name>A0ABD1M3B1_9FABA</name>
<evidence type="ECO:0000313" key="2">
    <source>
        <dbReference type="Proteomes" id="UP001603857"/>
    </source>
</evidence>
<dbReference type="AlphaFoldDB" id="A0ABD1M3B1"/>
<comment type="caution">
    <text evidence="1">The sequence shown here is derived from an EMBL/GenBank/DDBJ whole genome shotgun (WGS) entry which is preliminary data.</text>
</comment>
<dbReference type="InterPro" id="IPR004252">
    <property type="entry name" value="Probable_transposase_24"/>
</dbReference>
<keyword evidence="2" id="KW-1185">Reference proteome</keyword>
<gene>
    <name evidence="1" type="ORF">Fmac_017873</name>
</gene>
<dbReference type="Proteomes" id="UP001603857">
    <property type="component" value="Unassembled WGS sequence"/>
</dbReference>
<reference evidence="1 2" key="1">
    <citation type="submission" date="2024-08" db="EMBL/GenBank/DDBJ databases">
        <title>Insights into the chromosomal genome structure of Flemingia macrophylla.</title>
        <authorList>
            <person name="Ding Y."/>
            <person name="Zhao Y."/>
            <person name="Bi W."/>
            <person name="Wu M."/>
            <person name="Zhao G."/>
            <person name="Gong Y."/>
            <person name="Li W."/>
            <person name="Zhang P."/>
        </authorList>
    </citation>
    <scope>NUCLEOTIDE SEQUENCE [LARGE SCALE GENOMIC DNA]</scope>
    <source>
        <strain evidence="1">DYQJB</strain>
        <tissue evidence="1">Leaf</tissue>
    </source>
</reference>
<accession>A0ABD1M3B1</accession>
<organism evidence="1 2">
    <name type="scientific">Flemingia macrophylla</name>
    <dbReference type="NCBI Taxonomy" id="520843"/>
    <lineage>
        <taxon>Eukaryota</taxon>
        <taxon>Viridiplantae</taxon>
        <taxon>Streptophyta</taxon>
        <taxon>Embryophyta</taxon>
        <taxon>Tracheophyta</taxon>
        <taxon>Spermatophyta</taxon>
        <taxon>Magnoliopsida</taxon>
        <taxon>eudicotyledons</taxon>
        <taxon>Gunneridae</taxon>
        <taxon>Pentapetalae</taxon>
        <taxon>rosids</taxon>
        <taxon>fabids</taxon>
        <taxon>Fabales</taxon>
        <taxon>Fabaceae</taxon>
        <taxon>Papilionoideae</taxon>
        <taxon>50 kb inversion clade</taxon>
        <taxon>NPAAA clade</taxon>
        <taxon>indigoferoid/millettioid clade</taxon>
        <taxon>Phaseoleae</taxon>
        <taxon>Flemingia</taxon>
    </lineage>
</organism>
<dbReference type="Pfam" id="PF03004">
    <property type="entry name" value="Transposase_24"/>
    <property type="match status" value="1"/>
</dbReference>
<dbReference type="EMBL" id="JBGMDY010000006">
    <property type="protein sequence ID" value="KAL2330292.1"/>
    <property type="molecule type" value="Genomic_DNA"/>
</dbReference>
<evidence type="ECO:0000313" key="1">
    <source>
        <dbReference type="EMBL" id="KAL2330292.1"/>
    </source>
</evidence>